<feature type="region of interest" description="Disordered" evidence="1">
    <location>
        <begin position="272"/>
        <end position="293"/>
    </location>
</feature>
<organism evidence="2 3">
    <name type="scientific">Megalurothrips usitatus</name>
    <name type="common">bean blossom thrips</name>
    <dbReference type="NCBI Taxonomy" id="439358"/>
    <lineage>
        <taxon>Eukaryota</taxon>
        <taxon>Metazoa</taxon>
        <taxon>Ecdysozoa</taxon>
        <taxon>Arthropoda</taxon>
        <taxon>Hexapoda</taxon>
        <taxon>Insecta</taxon>
        <taxon>Pterygota</taxon>
        <taxon>Neoptera</taxon>
        <taxon>Paraneoptera</taxon>
        <taxon>Thysanoptera</taxon>
        <taxon>Terebrantia</taxon>
        <taxon>Thripoidea</taxon>
        <taxon>Thripidae</taxon>
        <taxon>Megalurothrips</taxon>
    </lineage>
</organism>
<evidence type="ECO:0000313" key="2">
    <source>
        <dbReference type="EMBL" id="KAJ1530419.1"/>
    </source>
</evidence>
<dbReference type="EMBL" id="JAPTSV010000002">
    <property type="protein sequence ID" value="KAJ1530419.1"/>
    <property type="molecule type" value="Genomic_DNA"/>
</dbReference>
<feature type="compositionally biased region" description="Basic residues" evidence="1">
    <location>
        <begin position="152"/>
        <end position="161"/>
    </location>
</feature>
<evidence type="ECO:0000256" key="1">
    <source>
        <dbReference type="SAM" id="MobiDB-lite"/>
    </source>
</evidence>
<dbReference type="Proteomes" id="UP001075354">
    <property type="component" value="Chromosome 2"/>
</dbReference>
<feature type="compositionally biased region" description="Low complexity" evidence="1">
    <location>
        <begin position="66"/>
        <end position="94"/>
    </location>
</feature>
<feature type="compositionally biased region" description="Polar residues" evidence="1">
    <location>
        <begin position="34"/>
        <end position="47"/>
    </location>
</feature>
<feature type="compositionally biased region" description="Polar residues" evidence="1">
    <location>
        <begin position="217"/>
        <end position="228"/>
    </location>
</feature>
<proteinExistence type="predicted"/>
<comment type="caution">
    <text evidence="2">The sequence shown here is derived from an EMBL/GenBank/DDBJ whole genome shotgun (WGS) entry which is preliminary data.</text>
</comment>
<reference evidence="2" key="1">
    <citation type="submission" date="2022-12" db="EMBL/GenBank/DDBJ databases">
        <title>Chromosome-level genome assembly of the bean flower thrips Megalurothrips usitatus.</title>
        <authorList>
            <person name="Ma L."/>
            <person name="Liu Q."/>
            <person name="Li H."/>
            <person name="Cai W."/>
        </authorList>
    </citation>
    <scope>NUCLEOTIDE SEQUENCE</scope>
    <source>
        <strain evidence="2">Cailab_2022a</strain>
    </source>
</reference>
<name>A0AAV7XVN8_9NEOP</name>
<feature type="compositionally biased region" description="Basic and acidic residues" evidence="1">
    <location>
        <begin position="162"/>
        <end position="186"/>
    </location>
</feature>
<feature type="compositionally biased region" description="Polar residues" evidence="1">
    <location>
        <begin position="130"/>
        <end position="140"/>
    </location>
</feature>
<protein>
    <submittedName>
        <fullName evidence="2">Uncharacterized protein</fullName>
    </submittedName>
</protein>
<accession>A0AAV7XVN8</accession>
<keyword evidence="3" id="KW-1185">Reference proteome</keyword>
<evidence type="ECO:0000313" key="3">
    <source>
        <dbReference type="Proteomes" id="UP001075354"/>
    </source>
</evidence>
<sequence length="314" mass="32871">MTPPPVTAPRQTGHTDTACFVAPVAPVRALHDPTSPSASPSPEQGQQGPEAACVRPGPGAPGGPSPAGLPGLQQQGRQGHAGDSNAGPAAPPDADVGRRHRGAVLDDAPDAAMGVGEGEGGATRRLPSSLRKTAFSTPSLLPSPRELQHQHASPRRHHQRHHSDTARAADDVMHQLQHEREKRLHQMDSSWGVKVVPDKTDKATRSAPAPQHGGRSITVTACSQTNPRPQRWSLGGPLTGTSWDIVLGRPPPPRPGHAHNGVAVVPTLSLSTQQQQPLHGPLRGGSSPRQAVDAGTDVCHGHPVLTDHLVRFGE</sequence>
<feature type="region of interest" description="Disordered" evidence="1">
    <location>
        <begin position="1"/>
        <end position="237"/>
    </location>
</feature>
<gene>
    <name evidence="2" type="ORF">ONE63_005327</name>
</gene>
<dbReference type="AlphaFoldDB" id="A0AAV7XVN8"/>